<feature type="compositionally biased region" description="Low complexity" evidence="1">
    <location>
        <begin position="126"/>
        <end position="136"/>
    </location>
</feature>
<reference evidence="3 4" key="1">
    <citation type="submission" date="2021-01" db="EMBL/GenBank/DDBJ databases">
        <title>Cercospora kikuchii MAFF 305040 whole genome shotgun sequence.</title>
        <authorList>
            <person name="Kashiwa T."/>
            <person name="Suzuki T."/>
        </authorList>
    </citation>
    <scope>NUCLEOTIDE SEQUENCE [LARGE SCALE GENOMIC DNA]</scope>
    <source>
        <strain evidence="3 4">MAFF 305040</strain>
    </source>
</reference>
<evidence type="ECO:0000313" key="4">
    <source>
        <dbReference type="Proteomes" id="UP000825890"/>
    </source>
</evidence>
<accession>A0A9P3L1R5</accession>
<evidence type="ECO:0000256" key="2">
    <source>
        <dbReference type="SAM" id="Phobius"/>
    </source>
</evidence>
<dbReference type="Proteomes" id="UP000825890">
    <property type="component" value="Unassembled WGS sequence"/>
</dbReference>
<keyword evidence="4" id="KW-1185">Reference proteome</keyword>
<proteinExistence type="predicted"/>
<feature type="transmembrane region" description="Helical" evidence="2">
    <location>
        <begin position="179"/>
        <end position="203"/>
    </location>
</feature>
<dbReference type="OrthoDB" id="5421765at2759"/>
<protein>
    <submittedName>
        <fullName evidence="3">Uncharacterized protein</fullName>
    </submittedName>
</protein>
<keyword evidence="2" id="KW-1133">Transmembrane helix</keyword>
<feature type="compositionally biased region" description="Polar residues" evidence="1">
    <location>
        <begin position="1"/>
        <end position="11"/>
    </location>
</feature>
<keyword evidence="2" id="KW-0812">Transmembrane</keyword>
<dbReference type="GeneID" id="68297925"/>
<organism evidence="3 4">
    <name type="scientific">Cercospora kikuchii</name>
    <dbReference type="NCBI Taxonomy" id="84275"/>
    <lineage>
        <taxon>Eukaryota</taxon>
        <taxon>Fungi</taxon>
        <taxon>Dikarya</taxon>
        <taxon>Ascomycota</taxon>
        <taxon>Pezizomycotina</taxon>
        <taxon>Dothideomycetes</taxon>
        <taxon>Dothideomycetidae</taxon>
        <taxon>Mycosphaerellales</taxon>
        <taxon>Mycosphaerellaceae</taxon>
        <taxon>Cercospora</taxon>
    </lineage>
</organism>
<dbReference type="EMBL" id="BOLY01000009">
    <property type="protein sequence ID" value="GIZ49318.1"/>
    <property type="molecule type" value="Genomic_DNA"/>
</dbReference>
<feature type="region of interest" description="Disordered" evidence="1">
    <location>
        <begin position="1"/>
        <end position="83"/>
    </location>
</feature>
<dbReference type="AlphaFoldDB" id="A0A9P3L1R5"/>
<dbReference type="RefSeq" id="XP_044663805.1">
    <property type="nucleotide sequence ID" value="XM_044807870.1"/>
</dbReference>
<keyword evidence="2" id="KW-0472">Membrane</keyword>
<evidence type="ECO:0000256" key="1">
    <source>
        <dbReference type="SAM" id="MobiDB-lite"/>
    </source>
</evidence>
<feature type="compositionally biased region" description="Polar residues" evidence="1">
    <location>
        <begin position="27"/>
        <end position="60"/>
    </location>
</feature>
<gene>
    <name evidence="3" type="ORF">CKM354_001235000</name>
</gene>
<sequence>MSSVTGDQGQTSGDGEGSRPGAGLGATTGNEQNTDQENAPSPTSVEEQQETESPVQNANKGNGGYIPPEERESRGPAMFLDNPVTSTRVEDLLTTVSTQVRTEPSVSATTSLAYTSATNPYDDHSAAASTTPDSSALAQAESSSGQSQTRTLSTSATANTTALGASQPKGPQSSGISSAAMAGALVGAIIGTFLLTFAGMFIWMRKRRSRATSDRQRLSNSRLLGLGAAGAARRADDGKSKAVHAWEQYLPQDLDDRAIQSAVKELFDGVHLHVENFYTNAQVELGVDETTVLAKLQTPYLKLNLATLMHATASPSSIIKHCLAYMITQSSGLDSGSVASLLPPEFAMVAVDQSAVNGNNPQAIAIRQAYAKWKALTTYFRSEPQAGQSYHPSQTQAVADMAEAFSAAFEPWRNKSQDEMRTRQHLVELLTNAVGVAEMVFKQRGVYETSWEHSERRYSMNSRRVRVIPELIKVNDEQGRVIEKPQVLITAVEESL</sequence>
<comment type="caution">
    <text evidence="3">The sequence shown here is derived from an EMBL/GenBank/DDBJ whole genome shotgun (WGS) entry which is preliminary data.</text>
</comment>
<feature type="compositionally biased region" description="Gly residues" evidence="1">
    <location>
        <begin position="12"/>
        <end position="26"/>
    </location>
</feature>
<name>A0A9P3L1R5_9PEZI</name>
<feature type="region of interest" description="Disordered" evidence="1">
    <location>
        <begin position="120"/>
        <end position="156"/>
    </location>
</feature>
<evidence type="ECO:0000313" key="3">
    <source>
        <dbReference type="EMBL" id="GIZ49318.1"/>
    </source>
</evidence>